<dbReference type="Gene3D" id="3.30.460.10">
    <property type="entry name" value="Beta Polymerase, domain 2"/>
    <property type="match status" value="1"/>
</dbReference>
<dbReference type="EMBL" id="JACSQL010000024">
    <property type="protein sequence ID" value="MBD7971238.1"/>
    <property type="molecule type" value="Genomic_DNA"/>
</dbReference>
<dbReference type="Proteomes" id="UP000608071">
    <property type="component" value="Unassembled WGS sequence"/>
</dbReference>
<organism evidence="2 3">
    <name type="scientific">Paenibacillus gallinarum</name>
    <dbReference type="NCBI Taxonomy" id="2762232"/>
    <lineage>
        <taxon>Bacteria</taxon>
        <taxon>Bacillati</taxon>
        <taxon>Bacillota</taxon>
        <taxon>Bacilli</taxon>
        <taxon>Bacillales</taxon>
        <taxon>Paenibacillaceae</taxon>
        <taxon>Paenibacillus</taxon>
    </lineage>
</organism>
<dbReference type="SUPFAM" id="SSF81301">
    <property type="entry name" value="Nucleotidyltransferase"/>
    <property type="match status" value="1"/>
</dbReference>
<dbReference type="InterPro" id="IPR043519">
    <property type="entry name" value="NT_sf"/>
</dbReference>
<evidence type="ECO:0000259" key="1">
    <source>
        <dbReference type="Pfam" id="PF01909"/>
    </source>
</evidence>
<evidence type="ECO:0000313" key="2">
    <source>
        <dbReference type="EMBL" id="MBD7971238.1"/>
    </source>
</evidence>
<accession>A0ABR8T648</accession>
<gene>
    <name evidence="2" type="ORF">H9647_24550</name>
</gene>
<feature type="domain" description="Polymerase nucleotidyl transferase" evidence="1">
    <location>
        <begin position="41"/>
        <end position="118"/>
    </location>
</feature>
<evidence type="ECO:0000313" key="3">
    <source>
        <dbReference type="Proteomes" id="UP000608071"/>
    </source>
</evidence>
<dbReference type="RefSeq" id="WP_191804997.1">
    <property type="nucleotide sequence ID" value="NZ_JACSQL010000024.1"/>
</dbReference>
<dbReference type="Pfam" id="PF01909">
    <property type="entry name" value="NTP_transf_2"/>
    <property type="match status" value="1"/>
</dbReference>
<protein>
    <submittedName>
        <fullName evidence="2">Nucleotidyltransferase domain-containing protein</fullName>
    </submittedName>
</protein>
<dbReference type="InterPro" id="IPR002934">
    <property type="entry name" value="Polymerase_NTP_transf_dom"/>
</dbReference>
<reference evidence="2 3" key="1">
    <citation type="submission" date="2020-08" db="EMBL/GenBank/DDBJ databases">
        <title>A Genomic Blueprint of the Chicken Gut Microbiome.</title>
        <authorList>
            <person name="Gilroy R."/>
            <person name="Ravi A."/>
            <person name="Getino M."/>
            <person name="Pursley I."/>
            <person name="Horton D.L."/>
            <person name="Alikhan N.-F."/>
            <person name="Baker D."/>
            <person name="Gharbi K."/>
            <person name="Hall N."/>
            <person name="Watson M."/>
            <person name="Adriaenssens E.M."/>
            <person name="Foster-Nyarko E."/>
            <person name="Jarju S."/>
            <person name="Secka A."/>
            <person name="Antonio M."/>
            <person name="Oren A."/>
            <person name="Chaudhuri R."/>
            <person name="La Ragione R.M."/>
            <person name="Hildebrand F."/>
            <person name="Pallen M.J."/>
        </authorList>
    </citation>
    <scope>NUCLEOTIDE SEQUENCE [LARGE SCALE GENOMIC DNA]</scope>
    <source>
        <strain evidence="2 3">Sa2BVA9</strain>
    </source>
</reference>
<comment type="caution">
    <text evidence="2">The sequence shown here is derived from an EMBL/GenBank/DDBJ whole genome shotgun (WGS) entry which is preliminary data.</text>
</comment>
<sequence length="254" mass="29319">MTSDEYVLKIVNKYHIQSAIDSYTQNNLIDPLKQFISQWAGECLTDIHLSGSRAKGTAINMSSDLDLFISLKSSTNNTLKEIYDSLFFYIDSAGYKARKQNVSIGVNIYGKQIDLVPAKKRSGNTNDHSLFLSKRETWIQTNVIEHINMVKNSGRATEIVLLKIWRKLHKLDFPSIYLELTVIEALKGISKDTPANNFLLLLDYLRDEFIDKRVVDPANSNNIISDDLYRYEKEAIQKKARDSRSQKYWEKIIW</sequence>
<keyword evidence="3" id="KW-1185">Reference proteome</keyword>
<proteinExistence type="predicted"/>
<name>A0ABR8T648_9BACL</name>